<evidence type="ECO:0000259" key="2">
    <source>
        <dbReference type="Pfam" id="PF08486"/>
    </source>
</evidence>
<dbReference type="RefSeq" id="WP_172677219.1">
    <property type="nucleotide sequence ID" value="NZ_CZAY01000012.1"/>
</dbReference>
<proteinExistence type="predicted"/>
<dbReference type="GO" id="GO:0030435">
    <property type="term" value="P:sporulation resulting in formation of a cellular spore"/>
    <property type="evidence" value="ECO:0007669"/>
    <property type="project" value="InterPro"/>
</dbReference>
<evidence type="ECO:0000313" key="4">
    <source>
        <dbReference type="Proteomes" id="UP000095485"/>
    </source>
</evidence>
<reference evidence="3 4" key="1">
    <citation type="submission" date="2015-09" db="EMBL/GenBank/DDBJ databases">
        <authorList>
            <consortium name="Pathogen Informatics"/>
        </authorList>
    </citation>
    <scope>NUCLEOTIDE SEQUENCE [LARGE SCALE GENOMIC DNA]</scope>
    <source>
        <strain evidence="3 4">2789STDY5834914</strain>
    </source>
</reference>
<name>A0A174QBB2_9FIRM</name>
<gene>
    <name evidence="3" type="ORF">ERS852526_01771</name>
</gene>
<dbReference type="EMBL" id="CZAY01000012">
    <property type="protein sequence ID" value="CUP70493.1"/>
    <property type="molecule type" value="Genomic_DNA"/>
</dbReference>
<dbReference type="Pfam" id="PF08486">
    <property type="entry name" value="SpoIID"/>
    <property type="match status" value="1"/>
</dbReference>
<dbReference type="Proteomes" id="UP000095485">
    <property type="component" value="Unassembled WGS sequence"/>
</dbReference>
<dbReference type="GeneID" id="96229057"/>
<dbReference type="STRING" id="88431.ERS852423_01500"/>
<dbReference type="NCBIfam" id="TIGR02669">
    <property type="entry name" value="SpoIID_LytB"/>
    <property type="match status" value="1"/>
</dbReference>
<dbReference type="InterPro" id="IPR013693">
    <property type="entry name" value="SpoIID/LytB_N"/>
</dbReference>
<organism evidence="3 4">
    <name type="scientific">Dorea longicatena</name>
    <dbReference type="NCBI Taxonomy" id="88431"/>
    <lineage>
        <taxon>Bacteria</taxon>
        <taxon>Bacillati</taxon>
        <taxon>Bacillota</taxon>
        <taxon>Clostridia</taxon>
        <taxon>Lachnospirales</taxon>
        <taxon>Lachnospiraceae</taxon>
        <taxon>Dorea</taxon>
    </lineage>
</organism>
<keyword evidence="1" id="KW-0472">Membrane</keyword>
<feature type="transmembrane region" description="Helical" evidence="1">
    <location>
        <begin position="12"/>
        <end position="32"/>
    </location>
</feature>
<accession>A0A174QBB2</accession>
<feature type="domain" description="Sporulation stage II protein D amidase enhancer LytB N-terminal" evidence="2">
    <location>
        <begin position="51"/>
        <end position="146"/>
    </location>
</feature>
<dbReference type="InterPro" id="IPR013486">
    <property type="entry name" value="SpoIID/LytB"/>
</dbReference>
<keyword evidence="1" id="KW-0812">Transmembrane</keyword>
<keyword evidence="1" id="KW-1133">Transmembrane helix</keyword>
<evidence type="ECO:0000313" key="3">
    <source>
        <dbReference type="EMBL" id="CUP70493.1"/>
    </source>
</evidence>
<evidence type="ECO:0000256" key="1">
    <source>
        <dbReference type="SAM" id="Phobius"/>
    </source>
</evidence>
<dbReference type="AlphaFoldDB" id="A0A174QBB2"/>
<protein>
    <submittedName>
        <fullName evidence="3">H-34</fullName>
    </submittedName>
</protein>
<sequence length="316" mass="35887">MRRYRIISEKVKQAGCWLLIIVLLPYIITVFINGPKIITASKADETMVKIEKNGKMPVEEYCIGVLARDMPADYEKEALNAQAVLIRTEVYRMIQEAGGDGTLPEEAADEFWTEKQMKSAWGMRYAENYRKLKNALESTAGQVLFYGKDLAMTPFFNLSNGYTRDAKEVLGKEEYPYLKIVECPVDVNAENEIQTVILEVKSEQKGENEETTGIETLDVEIQETDSVGYVLKIRVGDKVMSGEEFRNKYHLASSCFTLQPYNGKLRVTTRGAGHGIGMSQYTANEMAKKKQGYRKILKYFFKGTDIKEVTEIIKNV</sequence>